<keyword evidence="4" id="KW-1185">Reference proteome</keyword>
<sequence>MNVGEDHMEEKAVHSWSRIDSAGKWALEEALRVFNPMSKDLTDTETQLVSFLQGLRDEGYQPTVLSSKDVYGYSSTTARAPPQVATCAPKITSTVSVSSKTESKCATSKVSSSRSALPVNSSKVPGKHSAKSSTNLLLRSLKKSGSEKSKAVDCPTSANSNVYPTMRLSVVLEELVPLDSNLKKQNVLISSSKQTSKGNGTSDSDGHLDAKTYQFLLEKMPSLENHMKPLNGTILKESNGKILKENDACKASGILNGRILGNPSQNFNGLIQGRSSSKSQKSVLGKSQNKDGQKQTVEPSKKRKHIGAATEAPPEKMQCFIPLNSNQTLDKDKYDLLKSMVIKVNNSLSDDEVRRQAQNILQLNLSPVIRIHPLPLSIF</sequence>
<accession>A0A8C5QVR7</accession>
<reference evidence="3" key="1">
    <citation type="submission" date="2025-08" db="UniProtKB">
        <authorList>
            <consortium name="Ensembl"/>
        </authorList>
    </citation>
    <scope>IDENTIFICATION</scope>
</reference>
<dbReference type="AlphaFoldDB" id="A0A8C5QVR7"/>
<dbReference type="OrthoDB" id="8522252at2759"/>
<gene>
    <name evidence="3" type="primary">CCDC71</name>
</gene>
<protein>
    <submittedName>
        <fullName evidence="3">Coiled-coil domain containing 71</fullName>
    </submittedName>
</protein>
<evidence type="ECO:0000313" key="3">
    <source>
        <dbReference type="Ensembl" id="ENSLLEP00000042883.1"/>
    </source>
</evidence>
<keyword evidence="1" id="KW-0597">Phosphoprotein</keyword>
<dbReference type="Proteomes" id="UP000694569">
    <property type="component" value="Unplaced"/>
</dbReference>
<feature type="region of interest" description="Disordered" evidence="2">
    <location>
        <begin position="266"/>
        <end position="311"/>
    </location>
</feature>
<evidence type="ECO:0000256" key="2">
    <source>
        <dbReference type="SAM" id="MobiDB-lite"/>
    </source>
</evidence>
<organism evidence="3 4">
    <name type="scientific">Leptobrachium leishanense</name>
    <name type="common">Leishan spiny toad</name>
    <dbReference type="NCBI Taxonomy" id="445787"/>
    <lineage>
        <taxon>Eukaryota</taxon>
        <taxon>Metazoa</taxon>
        <taxon>Chordata</taxon>
        <taxon>Craniata</taxon>
        <taxon>Vertebrata</taxon>
        <taxon>Euteleostomi</taxon>
        <taxon>Amphibia</taxon>
        <taxon>Batrachia</taxon>
        <taxon>Anura</taxon>
        <taxon>Pelobatoidea</taxon>
        <taxon>Megophryidae</taxon>
        <taxon>Leptobrachium</taxon>
    </lineage>
</organism>
<reference evidence="3" key="2">
    <citation type="submission" date="2025-09" db="UniProtKB">
        <authorList>
            <consortium name="Ensembl"/>
        </authorList>
    </citation>
    <scope>IDENTIFICATION</scope>
</reference>
<proteinExistence type="predicted"/>
<dbReference type="Ensembl" id="ENSLLET00000044594.1">
    <property type="protein sequence ID" value="ENSLLEP00000042883.1"/>
    <property type="gene ID" value="ENSLLEG00000027265.1"/>
</dbReference>
<dbReference type="PANTHER" id="PTHR14484:SF0">
    <property type="entry name" value="COILED-COIL DOMAIN-CONTAINING PROTEIN 71"/>
    <property type="match status" value="1"/>
</dbReference>
<evidence type="ECO:0000313" key="4">
    <source>
        <dbReference type="Proteomes" id="UP000694569"/>
    </source>
</evidence>
<feature type="compositionally biased region" description="Polar residues" evidence="2">
    <location>
        <begin position="266"/>
        <end position="287"/>
    </location>
</feature>
<dbReference type="InterPro" id="IPR026695">
    <property type="entry name" value="Ccdc71/71L"/>
</dbReference>
<name>A0A8C5QVR7_9ANUR</name>
<feature type="region of interest" description="Disordered" evidence="2">
    <location>
        <begin position="108"/>
        <end position="135"/>
    </location>
</feature>
<dbReference type="PANTHER" id="PTHR14484">
    <property type="entry name" value="COILED-COIL DOMAIN-CONTAINING PROTEIN 71"/>
    <property type="match status" value="1"/>
</dbReference>
<dbReference type="GeneTree" id="ENSGT00940000155306"/>
<feature type="compositionally biased region" description="Polar residues" evidence="2">
    <location>
        <begin position="108"/>
        <end position="123"/>
    </location>
</feature>
<evidence type="ECO:0000256" key="1">
    <source>
        <dbReference type="ARBA" id="ARBA00022553"/>
    </source>
</evidence>
<dbReference type="Pfam" id="PF15374">
    <property type="entry name" value="CCDC71L"/>
    <property type="match status" value="1"/>
</dbReference>